<reference evidence="4" key="1">
    <citation type="submission" date="2023-03" db="EMBL/GenBank/DDBJ databases">
        <authorList>
            <person name="Steffen K."/>
            <person name="Cardenas P."/>
        </authorList>
    </citation>
    <scope>NUCLEOTIDE SEQUENCE</scope>
</reference>
<dbReference type="InterPro" id="IPR011047">
    <property type="entry name" value="Quinoprotein_ADH-like_sf"/>
</dbReference>
<dbReference type="InterPro" id="IPR002372">
    <property type="entry name" value="PQQ_rpt_dom"/>
</dbReference>
<dbReference type="SUPFAM" id="SSF56801">
    <property type="entry name" value="Acetyl-CoA synthetase-like"/>
    <property type="match status" value="1"/>
</dbReference>
<keyword evidence="5" id="KW-1185">Reference proteome</keyword>
<dbReference type="InterPro" id="IPR000873">
    <property type="entry name" value="AMP-dep_synth/lig_dom"/>
</dbReference>
<dbReference type="GO" id="GO:0043041">
    <property type="term" value="P:amino acid activation for nonribosomal peptide biosynthetic process"/>
    <property type="evidence" value="ECO:0007669"/>
    <property type="project" value="TreeGrafter"/>
</dbReference>
<dbReference type="Gene3D" id="3.40.50.980">
    <property type="match status" value="1"/>
</dbReference>
<feature type="region of interest" description="Disordered" evidence="1">
    <location>
        <begin position="1137"/>
        <end position="1179"/>
    </location>
</feature>
<comment type="caution">
    <text evidence="4">The sequence shown here is derived from an EMBL/GenBank/DDBJ whole genome shotgun (WGS) entry which is preliminary data.</text>
</comment>
<evidence type="ECO:0000313" key="4">
    <source>
        <dbReference type="EMBL" id="CAI8008133.1"/>
    </source>
</evidence>
<dbReference type="PANTHER" id="PTHR44394:SF1">
    <property type="entry name" value="BETA-ALANINE-ACTIVATING ENZYME"/>
    <property type="match status" value="1"/>
</dbReference>
<feature type="region of interest" description="Disordered" evidence="1">
    <location>
        <begin position="285"/>
        <end position="307"/>
    </location>
</feature>
<dbReference type="InterPro" id="IPR018391">
    <property type="entry name" value="PQQ_b-propeller_rpt"/>
</dbReference>
<dbReference type="Proteomes" id="UP001174909">
    <property type="component" value="Unassembled WGS sequence"/>
</dbReference>
<dbReference type="Pfam" id="PF13570">
    <property type="entry name" value="Beta-prop_ACSF4"/>
    <property type="match status" value="1"/>
</dbReference>
<dbReference type="EMBL" id="CASHTH010000818">
    <property type="protein sequence ID" value="CAI8008133.1"/>
    <property type="molecule type" value="Genomic_DNA"/>
</dbReference>
<feature type="domain" description="AMP-dependent synthetase/ligase" evidence="2">
    <location>
        <begin position="282"/>
        <end position="541"/>
    </location>
</feature>
<sequence length="1383" mass="151092">MEYGVKGHVYVGGASYAHACISYTMMSLLDCICCPEHVYRTAVVSDDLKISSAETYGFMMERASILACYLRKIFDEISGQRDEKAAQPDRVVAILSESCSEALSAIVGILAVPASFMPLSCGKGDVTRETEERLRQRGAQMALVHHSCAQDFFSAEWSDGCVTVGTTTLQLGFICVIYSNRPLPSTSVHPFPSLSPVPTRLSPPTEMRGECSTPPLPPCVSFPRDSMTSYHSDTHHQLARCIVCSKPLPPCVSFPRDSMTSYHSDTHHQLARCIVCSRHSAKYTSNDNNSQLEDEDGGTSETHRKWSFPSLSPTAVAYIVHTSGTTGPPKPVSVPHCSIVPNILDLTRRFSVSPNDTVFNAAPLTFDPSIVEIFLALYNGATLLTVSSRVKRSPHGLADALLRRNPATVLQITPSLFRRLPEREVGDRLLGDRSSVRTLALGGEQFPSLKLLSSLKSPSNSTLIFNIYGTTEVSSWSTCHRVTETRLQRAREEEEEGGEEKRENKNRVPLGDAMLGTKLEVRDSQGKTVVKGYGEIFLGGEYRVCLLGDETSPAHSVLRPTGDRGWVSGEGDVFFLGRLDRQMKRWGHRVSLEHVEQCIASQDSVRDCAAATVSDAQTLCKLFPVARQVNQLRLAVFAVPHTLPSTGLQSSQWAERLMTCLAQRLPGHVVPDIIVPVHHLPFNKHGKVDIQRLLRLEDDSSLYLTPLSAQHHHHQPHSSAPFNDVQAVQDALLSLVNSLTRISHWPQDSTLFDVGATSFDVVRIADTWEGKFGKISTLSSLTELLLSKTFREVADLLWKAFTDSTGFELWEREIDQEPLQKRARKESLENFSRIEAAAPSCIGTTIKAWRRGKVYIDGEPAFTSVCRGRGDTEEVSEVAMTIKWMYDTGRCVDASPLVAMGDQAPPTVYIGSHSGMFVALCVLSGRCLWEVQLSDRIESSACLLLLNGTHVVVGCYDGYIYCLRAESGEVKWSLQLSREPVKSSPCVDTTTGLVWVCSHDQHLYAIHGERGRMVHRVFLGGGSCFSSPCLDLHRGLVYAATLRGNVVAVNKGNGSVLWSYEGGGKPFFSSPCLLPCGELAIGSVDGSLHVVNSSGTMARVLRTGDSVFSSPTVAVLSNDVKVALSVEEHQAKIEDMGEEVGKESGGCGAKEFTQDGGSGSKENEASHPNSEGDTLTDDEDFTGKVPVTFFATTTLSCAVWKDDDRQKSSQIIVNKMIVYVSDICDCDFDSTYVSDNTWDCDTHAGTLIVSANLSLPFNHQRSQLVVYLENWVKTEPRFTKTLDRGARATVRVVNLETTHPPYFPTSEGSGGDDGKEGGEVKPEEETPKVVNEQERDSDGGEGGSGSGANGNVLGSSLPVAMDIGTLFLSCVTGLAIRLLMNYS</sequence>
<evidence type="ECO:0000259" key="3">
    <source>
        <dbReference type="Pfam" id="PF13570"/>
    </source>
</evidence>
<dbReference type="InterPro" id="IPR052091">
    <property type="entry name" value="Beta-ala_Activ/Resist"/>
</dbReference>
<evidence type="ECO:0000259" key="2">
    <source>
        <dbReference type="Pfam" id="PF00501"/>
    </source>
</evidence>
<dbReference type="Gene3D" id="2.130.10.10">
    <property type="entry name" value="YVTN repeat-like/Quinoprotein amine dehydrogenase"/>
    <property type="match status" value="1"/>
</dbReference>
<dbReference type="InterPro" id="IPR045851">
    <property type="entry name" value="AMP-bd_C_sf"/>
</dbReference>
<dbReference type="SUPFAM" id="SSF50998">
    <property type="entry name" value="Quinoprotein alcohol dehydrogenase-like"/>
    <property type="match status" value="1"/>
</dbReference>
<proteinExistence type="predicted"/>
<dbReference type="SMART" id="SM00564">
    <property type="entry name" value="PQQ"/>
    <property type="match status" value="5"/>
</dbReference>
<dbReference type="InterPro" id="IPR042099">
    <property type="entry name" value="ANL_N_sf"/>
</dbReference>
<feature type="domain" description="Pyrrolo-quinoline quinone repeat" evidence="3">
    <location>
        <begin position="888"/>
        <end position="1119"/>
    </location>
</feature>
<organism evidence="4 5">
    <name type="scientific">Geodia barretti</name>
    <name type="common">Barrett's horny sponge</name>
    <dbReference type="NCBI Taxonomy" id="519541"/>
    <lineage>
        <taxon>Eukaryota</taxon>
        <taxon>Metazoa</taxon>
        <taxon>Porifera</taxon>
        <taxon>Demospongiae</taxon>
        <taxon>Heteroscleromorpha</taxon>
        <taxon>Tetractinellida</taxon>
        <taxon>Astrophorina</taxon>
        <taxon>Geodiidae</taxon>
        <taxon>Geodia</taxon>
    </lineage>
</organism>
<dbReference type="PANTHER" id="PTHR44394">
    <property type="entry name" value="BETA-ALANINE-ACTIVATING ENZYME"/>
    <property type="match status" value="1"/>
</dbReference>
<name>A0AA35RCD1_GEOBA</name>
<gene>
    <name evidence="4" type="ORF">GBAR_LOCUS5611</name>
</gene>
<dbReference type="InterPro" id="IPR020845">
    <property type="entry name" value="AMP-binding_CS"/>
</dbReference>
<evidence type="ECO:0000313" key="5">
    <source>
        <dbReference type="Proteomes" id="UP001174909"/>
    </source>
</evidence>
<accession>A0AA35RCD1</accession>
<protein>
    <submittedName>
        <fullName evidence="4">Beta-alanine-activating enzyme</fullName>
    </submittedName>
</protein>
<feature type="region of interest" description="Disordered" evidence="1">
    <location>
        <begin position="1297"/>
        <end position="1349"/>
    </location>
</feature>
<dbReference type="Gene3D" id="3.40.50.12780">
    <property type="entry name" value="N-terminal domain of ligase-like"/>
    <property type="match status" value="1"/>
</dbReference>
<dbReference type="Gene3D" id="3.30.300.30">
    <property type="match status" value="1"/>
</dbReference>
<dbReference type="InterPro" id="IPR015943">
    <property type="entry name" value="WD40/YVTN_repeat-like_dom_sf"/>
</dbReference>
<feature type="compositionally biased region" description="Basic and acidic residues" evidence="1">
    <location>
        <begin position="1312"/>
        <end position="1338"/>
    </location>
</feature>
<dbReference type="PROSITE" id="PS00455">
    <property type="entry name" value="AMP_BINDING"/>
    <property type="match status" value="1"/>
</dbReference>
<evidence type="ECO:0000256" key="1">
    <source>
        <dbReference type="SAM" id="MobiDB-lite"/>
    </source>
</evidence>
<dbReference type="Pfam" id="PF00501">
    <property type="entry name" value="AMP-binding"/>
    <property type="match status" value="1"/>
</dbReference>